<dbReference type="SUPFAM" id="SSF52499">
    <property type="entry name" value="Isochorismatase-like hydrolases"/>
    <property type="match status" value="1"/>
</dbReference>
<dbReference type="InterPro" id="IPR000868">
    <property type="entry name" value="Isochorismatase-like_dom"/>
</dbReference>
<keyword evidence="4" id="KW-1185">Reference proteome</keyword>
<dbReference type="PANTHER" id="PTHR43540:SF1">
    <property type="entry name" value="ISOCHORISMATASE HYDROLASE"/>
    <property type="match status" value="1"/>
</dbReference>
<sequence>MHHHSMTHPVPPAQALIVVDVQSAFVAGPEAVPEAPRLLDRITDLIARARAGGSLVVHLQNDGPAGAPDEPKTPGWELHLPVRETHREVVIRKTEDDGFHETGLGDLLTGRGVRALAVCGVMSEMCVSATARTALELGYRVVMPHDAHATYDIPAAADISDAVPAAMVSRVAEWALGDEIEIIARAADLAFTTG</sequence>
<dbReference type="PANTHER" id="PTHR43540">
    <property type="entry name" value="PEROXYUREIDOACRYLATE/UREIDOACRYLATE AMIDOHYDROLASE-RELATED"/>
    <property type="match status" value="1"/>
</dbReference>
<dbReference type="Proteomes" id="UP000003963">
    <property type="component" value="Unassembled WGS sequence"/>
</dbReference>
<dbReference type="GO" id="GO:0016787">
    <property type="term" value="F:hydrolase activity"/>
    <property type="evidence" value="ECO:0007669"/>
    <property type="project" value="UniProtKB-KW"/>
</dbReference>
<keyword evidence="1" id="KW-0378">Hydrolase</keyword>
<reference evidence="3 4" key="1">
    <citation type="submission" date="2009-02" db="EMBL/GenBank/DDBJ databases">
        <title>Annotation of Streptomyces hygroscopicus strain ATCC 53653.</title>
        <authorList>
            <consortium name="The Broad Institute Genome Sequencing Platform"/>
            <consortium name="Broad Institute Microbial Sequencing Center"/>
            <person name="Fischbach M."/>
            <person name="Godfrey P."/>
            <person name="Ward D."/>
            <person name="Young S."/>
            <person name="Zeng Q."/>
            <person name="Koehrsen M."/>
            <person name="Alvarado L."/>
            <person name="Berlin A.M."/>
            <person name="Bochicchio J."/>
            <person name="Borenstein D."/>
            <person name="Chapman S.B."/>
            <person name="Chen Z."/>
            <person name="Engels R."/>
            <person name="Freedman E."/>
            <person name="Gellesch M."/>
            <person name="Goldberg J."/>
            <person name="Griggs A."/>
            <person name="Gujja S."/>
            <person name="Heilman E.R."/>
            <person name="Heiman D.I."/>
            <person name="Hepburn T.A."/>
            <person name="Howarth C."/>
            <person name="Jen D."/>
            <person name="Larson L."/>
            <person name="Lewis B."/>
            <person name="Mehta T."/>
            <person name="Park D."/>
            <person name="Pearson M."/>
            <person name="Richards J."/>
            <person name="Roberts A."/>
            <person name="Saif S."/>
            <person name="Shea T.D."/>
            <person name="Shenoy N."/>
            <person name="Sisk P."/>
            <person name="Stolte C."/>
            <person name="Sykes S.N."/>
            <person name="Thomson T."/>
            <person name="Walk T."/>
            <person name="White J."/>
            <person name="Yandava C."/>
            <person name="Straight P."/>
            <person name="Clardy J."/>
            <person name="Hung D."/>
            <person name="Kolter R."/>
            <person name="Mekalanos J."/>
            <person name="Walker S."/>
            <person name="Walsh C.T."/>
            <person name="Wieland-Brown L.C."/>
            <person name="Haas B."/>
            <person name="Nusbaum C."/>
            <person name="Birren B."/>
        </authorList>
    </citation>
    <scope>NUCLEOTIDE SEQUENCE [LARGE SCALE GENOMIC DNA]</scope>
    <source>
        <strain evidence="3 4">ATCC 53653</strain>
    </source>
</reference>
<protein>
    <submittedName>
        <fullName evidence="3">Putative isochorismatase</fullName>
    </submittedName>
</protein>
<dbReference type="CDD" id="cd01014">
    <property type="entry name" value="nicotinamidase_related"/>
    <property type="match status" value="1"/>
</dbReference>
<proteinExistence type="predicted"/>
<dbReference type="Gene3D" id="3.40.50.850">
    <property type="entry name" value="Isochorismatase-like"/>
    <property type="match status" value="1"/>
</dbReference>
<feature type="domain" description="Isochorismatase-like" evidence="2">
    <location>
        <begin position="15"/>
        <end position="152"/>
    </location>
</feature>
<dbReference type="EMBL" id="GG657754">
    <property type="protein sequence ID" value="EFL24810.1"/>
    <property type="molecule type" value="Genomic_DNA"/>
</dbReference>
<name>D9WA14_9ACTN</name>
<evidence type="ECO:0000313" key="3">
    <source>
        <dbReference type="EMBL" id="EFL24810.1"/>
    </source>
</evidence>
<gene>
    <name evidence="3" type="ORF">SSOG_04524</name>
</gene>
<evidence type="ECO:0000256" key="1">
    <source>
        <dbReference type="ARBA" id="ARBA00022801"/>
    </source>
</evidence>
<evidence type="ECO:0000313" key="4">
    <source>
        <dbReference type="Proteomes" id="UP000003963"/>
    </source>
</evidence>
<dbReference type="Pfam" id="PF00857">
    <property type="entry name" value="Isochorismatase"/>
    <property type="match status" value="1"/>
</dbReference>
<dbReference type="HOGENOM" id="CLU_068979_5_4_11"/>
<dbReference type="AlphaFoldDB" id="D9WA14"/>
<accession>D9WA14</accession>
<evidence type="ECO:0000259" key="2">
    <source>
        <dbReference type="Pfam" id="PF00857"/>
    </source>
</evidence>
<dbReference type="InterPro" id="IPR050272">
    <property type="entry name" value="Isochorismatase-like_hydrls"/>
</dbReference>
<dbReference type="InterPro" id="IPR036380">
    <property type="entry name" value="Isochorismatase-like_sf"/>
</dbReference>
<organism evidence="3 4">
    <name type="scientific">Streptomyces himastatinicus ATCC 53653</name>
    <dbReference type="NCBI Taxonomy" id="457427"/>
    <lineage>
        <taxon>Bacteria</taxon>
        <taxon>Bacillati</taxon>
        <taxon>Actinomycetota</taxon>
        <taxon>Actinomycetes</taxon>
        <taxon>Kitasatosporales</taxon>
        <taxon>Streptomycetaceae</taxon>
        <taxon>Streptomyces</taxon>
        <taxon>Streptomyces violaceusniger group</taxon>
    </lineage>
</organism>
<dbReference type="STRING" id="457427.SSOG_04524"/>